<evidence type="ECO:0000313" key="2">
    <source>
        <dbReference type="EMBL" id="GGF85578.1"/>
    </source>
</evidence>
<protein>
    <recommendedName>
        <fullName evidence="1">DUF4365 domain-containing protein</fullName>
    </recommendedName>
</protein>
<name>A0ABQ1VP33_9BACL</name>
<organism evidence="2 3">
    <name type="scientific">Paenibacillus aceti</name>
    <dbReference type="NCBI Taxonomy" id="1820010"/>
    <lineage>
        <taxon>Bacteria</taxon>
        <taxon>Bacillati</taxon>
        <taxon>Bacillota</taxon>
        <taxon>Bacilli</taxon>
        <taxon>Bacillales</taxon>
        <taxon>Paenibacillaceae</taxon>
        <taxon>Paenibacillus</taxon>
    </lineage>
</organism>
<dbReference type="InterPro" id="IPR025375">
    <property type="entry name" value="DUF4365"/>
</dbReference>
<dbReference type="Proteomes" id="UP000608420">
    <property type="component" value="Unassembled WGS sequence"/>
</dbReference>
<gene>
    <name evidence="2" type="ORF">GCM10010913_03790</name>
</gene>
<evidence type="ECO:0000313" key="3">
    <source>
        <dbReference type="Proteomes" id="UP000608420"/>
    </source>
</evidence>
<dbReference type="RefSeq" id="WP_162944101.1">
    <property type="nucleotide sequence ID" value="NZ_BMIW01000002.1"/>
</dbReference>
<reference evidence="3" key="1">
    <citation type="journal article" date="2019" name="Int. J. Syst. Evol. Microbiol.">
        <title>The Global Catalogue of Microorganisms (GCM) 10K type strain sequencing project: providing services to taxonomists for standard genome sequencing and annotation.</title>
        <authorList>
            <consortium name="The Broad Institute Genomics Platform"/>
            <consortium name="The Broad Institute Genome Sequencing Center for Infectious Disease"/>
            <person name="Wu L."/>
            <person name="Ma J."/>
        </authorList>
    </citation>
    <scope>NUCLEOTIDE SEQUENCE [LARGE SCALE GENOMIC DNA]</scope>
    <source>
        <strain evidence="3">CGMCC 1.15420</strain>
    </source>
</reference>
<sequence>MRSKLDSKQISEYLSKVFIEKTIVSNGWKYRTQEKDNDIDGEIEVFTNEGETTAKIIKVQLKATSELKYNEDSIVFDCPIKFLNFCDVCDFPVILVIYGVSEEKAYWIWAQKYIFQDLDGKGVDWRKNTSTTRIKVPIQNEVKEDVEFYNAIESISKVGVHELQQWRKQETSEYYFTILEEKDNPTGTKRKISAKIYVERSFASSKDSLVELIKKINEKVKNNNYFRKVLETGSDGSNPDYIWLYFYDDLIQHEFGLPICRSEWTNNNNGNNEPILLKEFDQYIESHNIRIKWEDNYRPLNEYLKLNSASKNEYLKEIRELLSFTKYELANLTELFNKTDKREFNEHLILKSKYYRRNFHLMSDILPPYECRKLNRVLYDALIDLDNLAIATQEEQGNEYYLYSQFVKKFPVHLAIIQYELEKII</sequence>
<evidence type="ECO:0000259" key="1">
    <source>
        <dbReference type="Pfam" id="PF14280"/>
    </source>
</evidence>
<accession>A0ABQ1VP33</accession>
<feature type="domain" description="DUF4365" evidence="1">
    <location>
        <begin position="15"/>
        <end position="141"/>
    </location>
</feature>
<dbReference type="Pfam" id="PF14280">
    <property type="entry name" value="DUF4365"/>
    <property type="match status" value="1"/>
</dbReference>
<comment type="caution">
    <text evidence="2">The sequence shown here is derived from an EMBL/GenBank/DDBJ whole genome shotgun (WGS) entry which is preliminary data.</text>
</comment>
<proteinExistence type="predicted"/>
<dbReference type="EMBL" id="BMIW01000002">
    <property type="protein sequence ID" value="GGF85578.1"/>
    <property type="molecule type" value="Genomic_DNA"/>
</dbReference>
<keyword evidence="3" id="KW-1185">Reference proteome</keyword>